<evidence type="ECO:0008006" key="4">
    <source>
        <dbReference type="Google" id="ProtNLM"/>
    </source>
</evidence>
<proteinExistence type="predicted"/>
<sequence length="579" mass="63038">MANDNQSTGHFWSRFAWTVGVLSAVLGIYVFVNDEIRGRLFPDQNAATRADVKEQLQLSEERIAMIVQASITSAMAGADARGENVSADQQDNYEAALTSLLASEDPTLTDARFLAVSGQAEAAAEKLVTTAETSGASEAIPAQGRADLLRNAGDILVPSDPAKALAAYQKALELDPDNPVLQTRVKKLKAETAEKNAVKAIPGAKFELSGLQFEFLGCENPDAPKCVLSVMNTTPDTVKFWIGSSSAINEQGRWLDDKGRNIVASSHYTWDIPSLEASQIEVTYNRPANIFQLVRFELHVNTVEFNKEFRDIAIRGGRQVDVRAMRPVDPDHPEYAYEVDNVAVHFLGCANPDAPICRFDLMNTGTSDRKISTYGGLAFNSQSLQRKAAQSVLSLSGKSEGELPPGIVTSWDVTFRSPAEFFQAFWPELNVEYEAYPKAFTNLNLGDAEPPAIKTARRDQAYQPGGLLTLSGLEFVFLGCANPDNPTCTFDVHNTTDATVQFRLDRATATDDAGTEKRAASRVIEMTGDQDADIPAGVTTSFEVAFRSAMPRISELVVPVAIGDDRHDIQYADIALQAN</sequence>
<accession>A0A059GAY7</accession>
<gene>
    <name evidence="2" type="ORF">HOC_04202</name>
</gene>
<comment type="caution">
    <text evidence="2">The sequence shown here is derived from an EMBL/GenBank/DDBJ whole genome shotgun (WGS) entry which is preliminary data.</text>
</comment>
<dbReference type="InterPro" id="IPR011990">
    <property type="entry name" value="TPR-like_helical_dom_sf"/>
</dbReference>
<dbReference type="PATRIC" id="fig|1280953.3.peg.851"/>
<dbReference type="OrthoDB" id="7614272at2"/>
<evidence type="ECO:0000256" key="1">
    <source>
        <dbReference type="SAM" id="Phobius"/>
    </source>
</evidence>
<evidence type="ECO:0000313" key="3">
    <source>
        <dbReference type="Proteomes" id="UP000024942"/>
    </source>
</evidence>
<dbReference type="Gene3D" id="1.25.40.10">
    <property type="entry name" value="Tetratricopeptide repeat domain"/>
    <property type="match status" value="1"/>
</dbReference>
<dbReference type="EMBL" id="ARYL01000004">
    <property type="protein sequence ID" value="KDA03653.1"/>
    <property type="molecule type" value="Genomic_DNA"/>
</dbReference>
<feature type="transmembrane region" description="Helical" evidence="1">
    <location>
        <begin position="12"/>
        <end position="32"/>
    </location>
</feature>
<keyword evidence="3" id="KW-1185">Reference proteome</keyword>
<dbReference type="AlphaFoldDB" id="A0A059GAY7"/>
<keyword evidence="1" id="KW-1133">Transmembrane helix</keyword>
<keyword evidence="1" id="KW-0812">Transmembrane</keyword>
<dbReference type="RefSeq" id="WP_035536058.1">
    <property type="nucleotide sequence ID" value="NZ_ARYL01000004.1"/>
</dbReference>
<reference evidence="2 3" key="1">
    <citation type="journal article" date="2014" name="Antonie Van Leeuwenhoek">
        <title>Hyphomonas beringensis sp. nov. and Hyphomonas chukchiensis sp. nov., isolated from surface seawater of the Bering Sea and Chukchi Sea.</title>
        <authorList>
            <person name="Li C."/>
            <person name="Lai Q."/>
            <person name="Li G."/>
            <person name="Dong C."/>
            <person name="Wang J."/>
            <person name="Liao Y."/>
            <person name="Shao Z."/>
        </authorList>
    </citation>
    <scope>NUCLEOTIDE SEQUENCE [LARGE SCALE GENOMIC DNA]</scope>
    <source>
        <strain evidence="2 3">SCH89</strain>
    </source>
</reference>
<keyword evidence="1" id="KW-0472">Membrane</keyword>
<protein>
    <recommendedName>
        <fullName evidence="4">Tetratricopeptide repeat protein</fullName>
    </recommendedName>
</protein>
<organism evidence="2 3">
    <name type="scientific">Hyphomonas oceanitis SCH89</name>
    <dbReference type="NCBI Taxonomy" id="1280953"/>
    <lineage>
        <taxon>Bacteria</taxon>
        <taxon>Pseudomonadati</taxon>
        <taxon>Pseudomonadota</taxon>
        <taxon>Alphaproteobacteria</taxon>
        <taxon>Hyphomonadales</taxon>
        <taxon>Hyphomonadaceae</taxon>
        <taxon>Hyphomonas</taxon>
    </lineage>
</organism>
<name>A0A059GAY7_9PROT</name>
<evidence type="ECO:0000313" key="2">
    <source>
        <dbReference type="EMBL" id="KDA03653.1"/>
    </source>
</evidence>
<dbReference type="Proteomes" id="UP000024942">
    <property type="component" value="Unassembled WGS sequence"/>
</dbReference>
<dbReference type="STRING" id="1280953.HOC_04202"/>